<comment type="caution">
    <text evidence="7">The sequence shown here is derived from an EMBL/GenBank/DDBJ whole genome shotgun (WGS) entry which is preliminary data.</text>
</comment>
<dbReference type="EMBL" id="BSTI01000022">
    <property type="protein sequence ID" value="GLY70335.1"/>
    <property type="molecule type" value="Genomic_DNA"/>
</dbReference>
<dbReference type="InterPro" id="IPR000653">
    <property type="entry name" value="DegT/StrS_aminotransferase"/>
</dbReference>
<dbReference type="InterPro" id="IPR015421">
    <property type="entry name" value="PyrdxlP-dep_Trfase_major"/>
</dbReference>
<evidence type="ECO:0000256" key="2">
    <source>
        <dbReference type="ARBA" id="ARBA00023194"/>
    </source>
</evidence>
<evidence type="ECO:0000256" key="6">
    <source>
        <dbReference type="SAM" id="MobiDB-lite"/>
    </source>
</evidence>
<evidence type="ECO:0000256" key="5">
    <source>
        <dbReference type="RuleBase" id="RU004508"/>
    </source>
</evidence>
<dbReference type="RefSeq" id="WP_285489550.1">
    <property type="nucleotide sequence ID" value="NZ_BSTI01000022.1"/>
</dbReference>
<keyword evidence="4 5" id="KW-0663">Pyridoxal phosphate</keyword>
<dbReference type="GO" id="GO:0008483">
    <property type="term" value="F:transaminase activity"/>
    <property type="evidence" value="ECO:0007669"/>
    <property type="project" value="UniProtKB-KW"/>
</dbReference>
<sequence>MNQLAMHGGTPVRTAPFPSAMDPEGRTLGTEEAAALGEVISSGRLGASGGTQVPALESEFAEYYGVAHAVACTSGTAALHLAVGALDPAPGDEIITAPITDFGTVIPILAHNAVPVFADVDPGTGILDPASVDALVTDRTRAIIAVHLTGAAAPIAELAEIARRHDVALIEDCAQAYLTELADGKPAGTGGHVGCFSLQQYKHITCGDGGLVITSDAGLAARMRLFADKGWPRHTGERTHLSLGMNYRMTELQAAVARVQLGKLADVVAGRRTAAKRLAAALAGLPGVRPPDDLDRHAVWLFPIVLDPALAGGTNTEWAKALEAEGIPVSAGYLSRPVYRYPVLAERNLYGGSGFPLTSPPASEERHYPEGLCPNAEELIGRTLLVVHWNEAYTESDVDDIATAFRKVHAALTSTDEKPARV</sequence>
<evidence type="ECO:0000313" key="7">
    <source>
        <dbReference type="EMBL" id="GLY70335.1"/>
    </source>
</evidence>
<dbReference type="Gene3D" id="3.90.1150.10">
    <property type="entry name" value="Aspartate Aminotransferase, domain 1"/>
    <property type="match status" value="1"/>
</dbReference>
<gene>
    <name evidence="7" type="ORF">Atai01_69540</name>
</gene>
<dbReference type="PANTHER" id="PTHR30244:SF34">
    <property type="entry name" value="DTDP-4-AMINO-4,6-DIDEOXYGALACTOSE TRANSAMINASE"/>
    <property type="match status" value="1"/>
</dbReference>
<evidence type="ECO:0000256" key="1">
    <source>
        <dbReference type="ARBA" id="ARBA00001933"/>
    </source>
</evidence>
<dbReference type="InterPro" id="IPR015422">
    <property type="entry name" value="PyrdxlP-dep_Trfase_small"/>
</dbReference>
<comment type="cofactor">
    <cofactor evidence="1">
        <name>pyridoxal 5'-phosphate</name>
        <dbReference type="ChEBI" id="CHEBI:597326"/>
    </cofactor>
</comment>
<dbReference type="CDD" id="cd00616">
    <property type="entry name" value="AHBA_syn"/>
    <property type="match status" value="1"/>
</dbReference>
<name>A0A9W6R8Q2_9PSEU</name>
<feature type="region of interest" description="Disordered" evidence="6">
    <location>
        <begin position="1"/>
        <end position="25"/>
    </location>
</feature>
<feature type="modified residue" description="N6-(pyridoxal phosphate)lysine" evidence="4">
    <location>
        <position position="202"/>
    </location>
</feature>
<evidence type="ECO:0000256" key="4">
    <source>
        <dbReference type="PIRSR" id="PIRSR000390-2"/>
    </source>
</evidence>
<accession>A0A9W6R8Q2</accession>
<reference evidence="7" key="1">
    <citation type="submission" date="2023-03" db="EMBL/GenBank/DDBJ databases">
        <title>Amycolatopsis taiwanensis NBRC 103393.</title>
        <authorList>
            <person name="Ichikawa N."/>
            <person name="Sato H."/>
            <person name="Tonouchi N."/>
        </authorList>
    </citation>
    <scope>NUCLEOTIDE SEQUENCE</scope>
    <source>
        <strain evidence="7">NBRC 103393</strain>
    </source>
</reference>
<feature type="active site" description="Proton acceptor" evidence="3">
    <location>
        <position position="202"/>
    </location>
</feature>
<dbReference type="PIRSF" id="PIRSF000390">
    <property type="entry name" value="PLP_StrS"/>
    <property type="match status" value="1"/>
</dbReference>
<dbReference type="PANTHER" id="PTHR30244">
    <property type="entry name" value="TRANSAMINASE"/>
    <property type="match status" value="1"/>
</dbReference>
<evidence type="ECO:0000256" key="3">
    <source>
        <dbReference type="PIRSR" id="PIRSR000390-1"/>
    </source>
</evidence>
<dbReference type="GO" id="GO:0000271">
    <property type="term" value="P:polysaccharide biosynthetic process"/>
    <property type="evidence" value="ECO:0007669"/>
    <property type="project" value="TreeGrafter"/>
</dbReference>
<organism evidence="7 8">
    <name type="scientific">Amycolatopsis taiwanensis</name>
    <dbReference type="NCBI Taxonomy" id="342230"/>
    <lineage>
        <taxon>Bacteria</taxon>
        <taxon>Bacillati</taxon>
        <taxon>Actinomycetota</taxon>
        <taxon>Actinomycetes</taxon>
        <taxon>Pseudonocardiales</taxon>
        <taxon>Pseudonocardiaceae</taxon>
        <taxon>Amycolatopsis</taxon>
    </lineage>
</organism>
<dbReference type="Proteomes" id="UP001165136">
    <property type="component" value="Unassembled WGS sequence"/>
</dbReference>
<keyword evidence="7" id="KW-0032">Aminotransferase</keyword>
<dbReference type="InterPro" id="IPR015424">
    <property type="entry name" value="PyrdxlP-dep_Trfase"/>
</dbReference>
<dbReference type="GO" id="GO:0030170">
    <property type="term" value="F:pyridoxal phosphate binding"/>
    <property type="evidence" value="ECO:0007669"/>
    <property type="project" value="TreeGrafter"/>
</dbReference>
<proteinExistence type="inferred from homology"/>
<dbReference type="Pfam" id="PF01041">
    <property type="entry name" value="DegT_DnrJ_EryC1"/>
    <property type="match status" value="1"/>
</dbReference>
<dbReference type="Gene3D" id="3.40.640.10">
    <property type="entry name" value="Type I PLP-dependent aspartate aminotransferase-like (Major domain)"/>
    <property type="match status" value="1"/>
</dbReference>
<comment type="similarity">
    <text evidence="5">Belongs to the DegT/DnrJ/EryC1 family.</text>
</comment>
<evidence type="ECO:0000313" key="8">
    <source>
        <dbReference type="Proteomes" id="UP001165136"/>
    </source>
</evidence>
<keyword evidence="7" id="KW-0808">Transferase</keyword>
<keyword evidence="2" id="KW-0045">Antibiotic biosynthesis</keyword>
<dbReference type="GO" id="GO:0017000">
    <property type="term" value="P:antibiotic biosynthetic process"/>
    <property type="evidence" value="ECO:0007669"/>
    <property type="project" value="UniProtKB-KW"/>
</dbReference>
<keyword evidence="8" id="KW-1185">Reference proteome</keyword>
<dbReference type="SUPFAM" id="SSF53383">
    <property type="entry name" value="PLP-dependent transferases"/>
    <property type="match status" value="1"/>
</dbReference>
<dbReference type="AlphaFoldDB" id="A0A9W6R8Q2"/>
<protein>
    <submittedName>
        <fullName evidence="7">Aminotransferase DegT</fullName>
    </submittedName>
</protein>